<keyword evidence="2" id="KW-1185">Reference proteome</keyword>
<evidence type="ECO:0000313" key="1">
    <source>
        <dbReference type="EMBL" id="SMX30590.1"/>
    </source>
</evidence>
<reference evidence="2" key="1">
    <citation type="submission" date="2017-05" db="EMBL/GenBank/DDBJ databases">
        <authorList>
            <person name="Rodrigo-Torres L."/>
            <person name="Arahal R. D."/>
            <person name="Lucena T."/>
        </authorList>
    </citation>
    <scope>NUCLEOTIDE SEQUENCE [LARGE SCALE GENOMIC DNA]</scope>
    <source>
        <strain evidence="2">CECT 8649</strain>
    </source>
</reference>
<dbReference type="Proteomes" id="UP000225972">
    <property type="component" value="Unassembled WGS sequence"/>
</dbReference>
<proteinExistence type="predicted"/>
<accession>A0A238JIT6</accession>
<dbReference type="EMBL" id="FXXP01000008">
    <property type="protein sequence ID" value="SMX30590.1"/>
    <property type="molecule type" value="Genomic_DNA"/>
</dbReference>
<protein>
    <submittedName>
        <fullName evidence="1">Uncharacterized protein</fullName>
    </submittedName>
</protein>
<sequence>MQDMRLKTGGASGGRDPVGFQDVERTVVREVSDIAFDLVEAAKVVESSAISLAGEVAGGQVTHLMLLSQQLERISKSLVKPG</sequence>
<organism evidence="1 2">
    <name type="scientific">Pelagimonas phthalicica</name>
    <dbReference type="NCBI Taxonomy" id="1037362"/>
    <lineage>
        <taxon>Bacteria</taxon>
        <taxon>Pseudomonadati</taxon>
        <taxon>Pseudomonadota</taxon>
        <taxon>Alphaproteobacteria</taxon>
        <taxon>Rhodobacterales</taxon>
        <taxon>Roseobacteraceae</taxon>
        <taxon>Pelagimonas</taxon>
    </lineage>
</organism>
<gene>
    <name evidence="1" type="ORF">TRP8649_04734</name>
</gene>
<name>A0A238JIT6_9RHOB</name>
<evidence type="ECO:0000313" key="2">
    <source>
        <dbReference type="Proteomes" id="UP000225972"/>
    </source>
</evidence>
<dbReference type="AlphaFoldDB" id="A0A238JIT6"/>